<evidence type="ECO:0000256" key="2">
    <source>
        <dbReference type="ARBA" id="ARBA00010991"/>
    </source>
</evidence>
<reference evidence="7" key="1">
    <citation type="submission" date="2011-05" db="EMBL/GenBank/DDBJ databases">
        <authorList>
            <person name="Richards S.R."/>
            <person name="Qu J."/>
            <person name="Jiang H."/>
            <person name="Jhangiani S.N."/>
            <person name="Agravi P."/>
            <person name="Goodspeed R."/>
            <person name="Gross S."/>
            <person name="Mandapat C."/>
            <person name="Jackson L."/>
            <person name="Mathew T."/>
            <person name="Pu L."/>
            <person name="Thornton R."/>
            <person name="Saada N."/>
            <person name="Wilczek-Boney K.B."/>
            <person name="Lee S."/>
            <person name="Kovar C."/>
            <person name="Wu Y."/>
            <person name="Scherer S.E."/>
            <person name="Worley K.C."/>
            <person name="Muzny D.M."/>
            <person name="Gibbs R."/>
        </authorList>
    </citation>
    <scope>NUCLEOTIDE SEQUENCE</scope>
    <source>
        <strain evidence="7">Brora</strain>
    </source>
</reference>
<evidence type="ECO:0000313" key="6">
    <source>
        <dbReference type="EnsemblMetazoa" id="SMAR012512-PA"/>
    </source>
</evidence>
<dbReference type="Pfam" id="PF02144">
    <property type="entry name" value="Rad1"/>
    <property type="match status" value="1"/>
</dbReference>
<dbReference type="PRINTS" id="PR01245">
    <property type="entry name" value="RAD1REC1"/>
</dbReference>
<dbReference type="InterPro" id="IPR003011">
    <property type="entry name" value="Cell_cycle_checkpoint_Rad1"/>
</dbReference>
<organism evidence="6 7">
    <name type="scientific">Strigamia maritima</name>
    <name type="common">European centipede</name>
    <name type="synonym">Geophilus maritimus</name>
    <dbReference type="NCBI Taxonomy" id="126957"/>
    <lineage>
        <taxon>Eukaryota</taxon>
        <taxon>Metazoa</taxon>
        <taxon>Ecdysozoa</taxon>
        <taxon>Arthropoda</taxon>
        <taxon>Myriapoda</taxon>
        <taxon>Chilopoda</taxon>
        <taxon>Pleurostigmophora</taxon>
        <taxon>Geophilomorpha</taxon>
        <taxon>Linotaeniidae</taxon>
        <taxon>Strigamia</taxon>
    </lineage>
</organism>
<sequence>MSENNINNSLSPDSKYVFFAAMHNSRSLYQLLRALHFKDSAIVTVSQYGLKVTVESSRCVQASAFIQKELFEEYSLKDESITFSINFTILLECLNIFGNAGDHLSSLRICYDGYGTPLILLLQENDVLTDCKIDTLEAENVVDFDFSSAHTVNKVVIKAEFLKEAFNELDGTSDYLKIVMSPNKPILKFSTYGTAGDIHVRIEYPNDMDDLTSNECTQTKAIKYKTSLLKPSLKPLLISQKVSIRTDERDILCLQYLVKMEDGQITFIEYYCSPSVDDEDIENSRLTVSSGFS</sequence>
<dbReference type="OMA" id="WSQAYKF"/>
<dbReference type="GO" id="GO:0000077">
    <property type="term" value="P:DNA damage checkpoint signaling"/>
    <property type="evidence" value="ECO:0007669"/>
    <property type="project" value="InterPro"/>
</dbReference>
<comment type="similarity">
    <text evidence="2">Belongs to the rad1 family.</text>
</comment>
<dbReference type="STRING" id="126957.T1JFA1"/>
<evidence type="ECO:0008006" key="8">
    <source>
        <dbReference type="Google" id="ProtNLM"/>
    </source>
</evidence>
<dbReference type="GO" id="GO:0006281">
    <property type="term" value="P:DNA repair"/>
    <property type="evidence" value="ECO:0007669"/>
    <property type="project" value="UniProtKB-KW"/>
</dbReference>
<dbReference type="PANTHER" id="PTHR10870">
    <property type="entry name" value="CELL CYCLE CHECKPOINT PROTEIN RAD1"/>
    <property type="match status" value="1"/>
</dbReference>
<dbReference type="eggNOG" id="KOG3194">
    <property type="taxonomic scope" value="Eukaryota"/>
</dbReference>
<evidence type="ECO:0000256" key="1">
    <source>
        <dbReference type="ARBA" id="ARBA00004123"/>
    </source>
</evidence>
<evidence type="ECO:0000256" key="3">
    <source>
        <dbReference type="ARBA" id="ARBA00022763"/>
    </source>
</evidence>
<proteinExistence type="inferred from homology"/>
<dbReference type="CDD" id="cd00577">
    <property type="entry name" value="PCNA"/>
    <property type="match status" value="1"/>
</dbReference>
<keyword evidence="5" id="KW-0539">Nucleus</keyword>
<evidence type="ECO:0000256" key="4">
    <source>
        <dbReference type="ARBA" id="ARBA00023204"/>
    </source>
</evidence>
<dbReference type="PANTHER" id="PTHR10870:SF0">
    <property type="entry name" value="CELL CYCLE CHECKPOINT PROTEIN RAD1"/>
    <property type="match status" value="1"/>
</dbReference>
<dbReference type="Gene3D" id="3.70.10.10">
    <property type="match status" value="1"/>
</dbReference>
<keyword evidence="7" id="KW-1185">Reference proteome</keyword>
<dbReference type="HOGENOM" id="CLU_035332_2_1_1"/>
<dbReference type="PRINTS" id="PR01246">
    <property type="entry name" value="RAD1REPAIR"/>
</dbReference>
<dbReference type="InterPro" id="IPR046938">
    <property type="entry name" value="DNA_clamp_sf"/>
</dbReference>
<name>T1JFA1_STRMM</name>
<evidence type="ECO:0000313" key="7">
    <source>
        <dbReference type="Proteomes" id="UP000014500"/>
    </source>
</evidence>
<dbReference type="EMBL" id="JH432147">
    <property type="status" value="NOT_ANNOTATED_CDS"/>
    <property type="molecule type" value="Genomic_DNA"/>
</dbReference>
<dbReference type="SUPFAM" id="SSF55979">
    <property type="entry name" value="DNA clamp"/>
    <property type="match status" value="1"/>
</dbReference>
<dbReference type="AlphaFoldDB" id="T1JFA1"/>
<dbReference type="InterPro" id="IPR003021">
    <property type="entry name" value="Rad1_Rec1_Rad17"/>
</dbReference>
<comment type="subcellular location">
    <subcellularLocation>
        <location evidence="1">Nucleus</location>
    </subcellularLocation>
</comment>
<keyword evidence="3" id="KW-0227">DNA damage</keyword>
<dbReference type="EnsemblMetazoa" id="SMAR012512-RA">
    <property type="protein sequence ID" value="SMAR012512-PA"/>
    <property type="gene ID" value="SMAR012512"/>
</dbReference>
<accession>T1JFA1</accession>
<evidence type="ECO:0000256" key="5">
    <source>
        <dbReference type="ARBA" id="ARBA00023242"/>
    </source>
</evidence>
<protein>
    <recommendedName>
        <fullName evidence="8">Cell cycle checkpoint protein RAD1</fullName>
    </recommendedName>
</protein>
<reference evidence="6" key="2">
    <citation type="submission" date="2015-02" db="UniProtKB">
        <authorList>
            <consortium name="EnsemblMetazoa"/>
        </authorList>
    </citation>
    <scope>IDENTIFICATION</scope>
</reference>
<dbReference type="GO" id="GO:0030896">
    <property type="term" value="C:checkpoint clamp complex"/>
    <property type="evidence" value="ECO:0007669"/>
    <property type="project" value="TreeGrafter"/>
</dbReference>
<dbReference type="PhylomeDB" id="T1JFA1"/>
<dbReference type="Proteomes" id="UP000014500">
    <property type="component" value="Unassembled WGS sequence"/>
</dbReference>
<keyword evidence="4" id="KW-0234">DNA repair</keyword>